<keyword evidence="2" id="KW-1185">Reference proteome</keyword>
<dbReference type="RefSeq" id="WP_184334042.1">
    <property type="nucleotide sequence ID" value="NZ_JACHHZ010000004.1"/>
</dbReference>
<dbReference type="PANTHER" id="PTHR47197">
    <property type="entry name" value="PROTEIN NIRF"/>
    <property type="match status" value="1"/>
</dbReference>
<comment type="caution">
    <text evidence="1">The sequence shown here is derived from an EMBL/GenBank/DDBJ whole genome shotgun (WGS) entry which is preliminary data.</text>
</comment>
<dbReference type="PANTHER" id="PTHR47197:SF3">
    <property type="entry name" value="DIHYDRO-HEME D1 DEHYDROGENASE"/>
    <property type="match status" value="1"/>
</dbReference>
<reference evidence="1 2" key="1">
    <citation type="submission" date="2020-08" db="EMBL/GenBank/DDBJ databases">
        <title>Genomic Encyclopedia of Type Strains, Phase IV (KMG-IV): sequencing the most valuable type-strain genomes for metagenomic binning, comparative biology and taxonomic classification.</title>
        <authorList>
            <person name="Goeker M."/>
        </authorList>
    </citation>
    <scope>NUCLEOTIDE SEQUENCE [LARGE SCALE GENOMIC DNA]</scope>
    <source>
        <strain evidence="1 2">DSM 26723</strain>
    </source>
</reference>
<dbReference type="SUPFAM" id="SSF101898">
    <property type="entry name" value="NHL repeat"/>
    <property type="match status" value="1"/>
</dbReference>
<dbReference type="Gene3D" id="2.130.10.10">
    <property type="entry name" value="YVTN repeat-like/Quinoprotein amine dehydrogenase"/>
    <property type="match status" value="1"/>
</dbReference>
<dbReference type="InterPro" id="IPR015943">
    <property type="entry name" value="WD40/YVTN_repeat-like_dom_sf"/>
</dbReference>
<protein>
    <submittedName>
        <fullName evidence="1">YVTN family beta-propeller protein</fullName>
    </submittedName>
</protein>
<sequence>MRALCLALLYSATCFSADEVEPIERYAIEAVRIDDTAGLLAADADGVWIASNGRIDKFVRGESDPVVSATPDAPCGVAAVDFNAVWIADCKERAIHRINRFDGNRVALIRTGLADSSGLLRLATGAGSVWVLSDAAGELVRVDPRTNAVSARIAVATDSFAAAFGFGSLWITNSRANTVQRINPRTNRVVATIAVGPSPGPLATGEGAVWILDRGDGSVTRIDPDINAVAATIETDASGTGSDIDAGGGRVWVRGSRTLSVIHPKLNRIVARYGTGGGGSVSVAADAVWVSSAEAGTLWVLPRPAAAD</sequence>
<accession>A0A841HMY2</accession>
<evidence type="ECO:0000313" key="2">
    <source>
        <dbReference type="Proteomes" id="UP000588068"/>
    </source>
</evidence>
<organism evidence="1 2">
    <name type="scientific">Povalibacter uvarum</name>
    <dbReference type="NCBI Taxonomy" id="732238"/>
    <lineage>
        <taxon>Bacteria</taxon>
        <taxon>Pseudomonadati</taxon>
        <taxon>Pseudomonadota</taxon>
        <taxon>Gammaproteobacteria</taxon>
        <taxon>Steroidobacterales</taxon>
        <taxon>Steroidobacteraceae</taxon>
        <taxon>Povalibacter</taxon>
    </lineage>
</organism>
<dbReference type="InterPro" id="IPR051200">
    <property type="entry name" value="Host-pathogen_enzymatic-act"/>
</dbReference>
<evidence type="ECO:0000313" key="1">
    <source>
        <dbReference type="EMBL" id="MBB6094631.1"/>
    </source>
</evidence>
<gene>
    <name evidence="1" type="ORF">HNQ60_003518</name>
</gene>
<dbReference type="Proteomes" id="UP000588068">
    <property type="component" value="Unassembled WGS sequence"/>
</dbReference>
<dbReference type="EMBL" id="JACHHZ010000004">
    <property type="protein sequence ID" value="MBB6094631.1"/>
    <property type="molecule type" value="Genomic_DNA"/>
</dbReference>
<dbReference type="AlphaFoldDB" id="A0A841HMY2"/>
<proteinExistence type="predicted"/>
<name>A0A841HMY2_9GAMM</name>